<dbReference type="InterPro" id="IPR011701">
    <property type="entry name" value="MFS"/>
</dbReference>
<evidence type="ECO:0008006" key="6">
    <source>
        <dbReference type="Google" id="ProtNLM"/>
    </source>
</evidence>
<feature type="compositionally biased region" description="Pro residues" evidence="2">
    <location>
        <begin position="501"/>
        <end position="510"/>
    </location>
</feature>
<proteinExistence type="predicted"/>
<accession>A0A4S8S7X6</accession>
<dbReference type="Pfam" id="PF07690">
    <property type="entry name" value="MFS_1"/>
    <property type="match status" value="1"/>
</dbReference>
<dbReference type="GO" id="GO:0022857">
    <property type="term" value="F:transmembrane transporter activity"/>
    <property type="evidence" value="ECO:0007669"/>
    <property type="project" value="InterPro"/>
</dbReference>
<feature type="transmembrane region" description="Helical" evidence="3">
    <location>
        <begin position="563"/>
        <end position="583"/>
    </location>
</feature>
<dbReference type="SUPFAM" id="SSF103473">
    <property type="entry name" value="MFS general substrate transporter"/>
    <property type="match status" value="2"/>
</dbReference>
<feature type="transmembrane region" description="Helical" evidence="3">
    <location>
        <begin position="435"/>
        <end position="455"/>
    </location>
</feature>
<feature type="transmembrane region" description="Helical" evidence="3">
    <location>
        <begin position="470"/>
        <end position="493"/>
    </location>
</feature>
<name>A0A4S8S7X6_AURPU</name>
<feature type="transmembrane region" description="Helical" evidence="3">
    <location>
        <begin position="275"/>
        <end position="297"/>
    </location>
</feature>
<feature type="transmembrane region" description="Helical" evidence="3">
    <location>
        <begin position="104"/>
        <end position="123"/>
    </location>
</feature>
<dbReference type="InterPro" id="IPR036259">
    <property type="entry name" value="MFS_trans_sf"/>
</dbReference>
<comment type="subcellular location">
    <subcellularLocation>
        <location evidence="1">Membrane</location>
        <topology evidence="1">Multi-pass membrane protein</topology>
    </subcellularLocation>
</comment>
<feature type="transmembrane region" description="Helical" evidence="3">
    <location>
        <begin position="37"/>
        <end position="64"/>
    </location>
</feature>
<comment type="caution">
    <text evidence="4">The sequence shown here is derived from an EMBL/GenBank/DDBJ whole genome shotgun (WGS) entry which is preliminary data.</text>
</comment>
<dbReference type="GO" id="GO:0016020">
    <property type="term" value="C:membrane"/>
    <property type="evidence" value="ECO:0007669"/>
    <property type="project" value="UniProtKB-SubCell"/>
</dbReference>
<feature type="region of interest" description="Disordered" evidence="2">
    <location>
        <begin position="500"/>
        <end position="531"/>
    </location>
</feature>
<evidence type="ECO:0000256" key="3">
    <source>
        <dbReference type="SAM" id="Phobius"/>
    </source>
</evidence>
<dbReference type="Proteomes" id="UP000304951">
    <property type="component" value="Unassembled WGS sequence"/>
</dbReference>
<feature type="transmembrane region" description="Helical" evidence="3">
    <location>
        <begin position="398"/>
        <end position="423"/>
    </location>
</feature>
<gene>
    <name evidence="4" type="ORF">D6D28_08397</name>
</gene>
<keyword evidence="3" id="KW-1133">Transmembrane helix</keyword>
<evidence type="ECO:0000313" key="5">
    <source>
        <dbReference type="Proteomes" id="UP000304951"/>
    </source>
</evidence>
<evidence type="ECO:0000256" key="1">
    <source>
        <dbReference type="ARBA" id="ARBA00004141"/>
    </source>
</evidence>
<organism evidence="4 5">
    <name type="scientific">Aureobasidium pullulans</name>
    <name type="common">Black yeast</name>
    <name type="synonym">Pullularia pullulans</name>
    <dbReference type="NCBI Taxonomy" id="5580"/>
    <lineage>
        <taxon>Eukaryota</taxon>
        <taxon>Fungi</taxon>
        <taxon>Dikarya</taxon>
        <taxon>Ascomycota</taxon>
        <taxon>Pezizomycotina</taxon>
        <taxon>Dothideomycetes</taxon>
        <taxon>Dothideomycetidae</taxon>
        <taxon>Dothideales</taxon>
        <taxon>Saccotheciaceae</taxon>
        <taxon>Aureobasidium</taxon>
    </lineage>
</organism>
<reference evidence="4 5" key="1">
    <citation type="submission" date="2018-10" db="EMBL/GenBank/DDBJ databases">
        <title>Fifty Aureobasidium pullulans genomes reveal a recombining polyextremotolerant generalist.</title>
        <authorList>
            <person name="Gostincar C."/>
            <person name="Turk M."/>
            <person name="Zajc J."/>
            <person name="Gunde-Cimerman N."/>
        </authorList>
    </citation>
    <scope>NUCLEOTIDE SEQUENCE [LARGE SCALE GENOMIC DNA]</scope>
    <source>
        <strain evidence="4 5">EXF-11900</strain>
    </source>
</reference>
<feature type="transmembrane region" description="Helical" evidence="3">
    <location>
        <begin position="589"/>
        <end position="611"/>
    </location>
</feature>
<feature type="transmembrane region" description="Helical" evidence="3">
    <location>
        <begin position="76"/>
        <end position="98"/>
    </location>
</feature>
<evidence type="ECO:0000256" key="2">
    <source>
        <dbReference type="SAM" id="MobiDB-lite"/>
    </source>
</evidence>
<dbReference type="Gene3D" id="1.20.1250.20">
    <property type="entry name" value="MFS general substrate transporter like domains"/>
    <property type="match status" value="1"/>
</dbReference>
<sequence>MAVWIYELVCAHTEKVSTEQPLAMRTFPTLTATKLQAAAYLLGVALFSISFLVFLNASISFVVTDVIGRKHGVGDVVGTLGFADELVALVACPLWGLLSDKIGVRNVAVTGYLIIGVSLMLLVQSHNVYPQLLLGRMGFSIGGAACSTMVTAILPTMTAERKQTTTAEGTQTYGEGIATPTNPSARHSGAFSISSEVTITPARYVQRPPNLRRRSTKRRFATDPAMPKKSDLSQLAGYVGMFTGIGALVAVGIFLPLPVKFSGKGVAQADAVKDSFYTVGTVSIVVAILVALTLRGLPGEEDKGFHKLFYTGRSTEDDTHDSTNPYPTPTYYQLVRSAILLGFTDSRIALGYLGGFVARASSVGISLFIPLFVNAYFIREGLCTDDPSEDIKSSCKRAYTLASMLTGFSQLTALLAAPLFGYFNGYMAEKGQLSYLPLAFGAITGIIGCISFGMLDNPDPFHGSADGKGAILAVILLGFSQISAIVCSLGILAKGIQASTPSPPTTPPNEPHTVPETHEPGPEEAEAQTATETAPLLSPVPEISSPSPQQIDRAQLKGTIAGVYSLAGGIGILLLTKLGGILFDKRSTGAPFYMLAGFNAILLFAVMVVLIGQRVRKVTVSDV</sequence>
<keyword evidence="3" id="KW-0472">Membrane</keyword>
<dbReference type="AlphaFoldDB" id="A0A4S8S7X6"/>
<feature type="transmembrane region" description="Helical" evidence="3">
    <location>
        <begin position="356"/>
        <end position="378"/>
    </location>
</feature>
<dbReference type="PANTHER" id="PTHR23524:SF1">
    <property type="entry name" value="MRH DOMAIN-CONTAINING PROTEIN-RELATED"/>
    <property type="match status" value="1"/>
</dbReference>
<dbReference type="CDD" id="cd06174">
    <property type="entry name" value="MFS"/>
    <property type="match status" value="1"/>
</dbReference>
<evidence type="ECO:0000313" key="4">
    <source>
        <dbReference type="EMBL" id="THV66387.1"/>
    </source>
</evidence>
<dbReference type="EMBL" id="QZAF01000533">
    <property type="protein sequence ID" value="THV66387.1"/>
    <property type="molecule type" value="Genomic_DNA"/>
</dbReference>
<feature type="transmembrane region" description="Helical" evidence="3">
    <location>
        <begin position="235"/>
        <end position="255"/>
    </location>
</feature>
<protein>
    <recommendedName>
        <fullName evidence="6">MFS general substrate transporter</fullName>
    </recommendedName>
</protein>
<keyword evidence="3" id="KW-0812">Transmembrane</keyword>
<dbReference type="PANTHER" id="PTHR23524">
    <property type="entry name" value="TRANSPORTER, PUTATIVE (AFU_ORTHOLOGUE AFUA_8G04850)-RELATED"/>
    <property type="match status" value="1"/>
</dbReference>